<accession>A0A6G9XMW7</accession>
<gene>
    <name evidence="2" type="ORF">F5X71_08115</name>
</gene>
<evidence type="ECO:0000313" key="3">
    <source>
        <dbReference type="Proteomes" id="UP000501705"/>
    </source>
</evidence>
<organism evidence="2 3">
    <name type="scientific">Nocardia brasiliensis</name>
    <dbReference type="NCBI Taxonomy" id="37326"/>
    <lineage>
        <taxon>Bacteria</taxon>
        <taxon>Bacillati</taxon>
        <taxon>Actinomycetota</taxon>
        <taxon>Actinomycetes</taxon>
        <taxon>Mycobacteriales</taxon>
        <taxon>Nocardiaceae</taxon>
        <taxon>Nocardia</taxon>
    </lineage>
</organism>
<dbReference type="Proteomes" id="UP000501705">
    <property type="component" value="Chromosome"/>
</dbReference>
<dbReference type="EMBL" id="CP046171">
    <property type="protein sequence ID" value="QIS02292.1"/>
    <property type="molecule type" value="Genomic_DNA"/>
</dbReference>
<sequence length="438" mass="49701">MRLRPALPWRPLPRCPTAVTRWAHRWAVVALRDNSSSNSSVSGRRTWTAPNTWRRPWARTRSRSGPSSTADRPASRRTEVPALRFHVVNFPNTQTTRRYQPCAYTQKIRRFAGMMTGLGHEVFLYGGAENDAACTEFVTIASKAEQDEWFGGNDLLREPNNLTWNRYDPHWTTTNERAITEIAKRKRDRDFICVLGGTCQQPIADTFPELMTVEFGIGYSGVFADYRVFESYAWMNAVYESVPGARRANATFRDAVIPNYYEVEDFPFAERKDDYFLFIGRLVEEKGVHIAVETCQRLGAKLVVAGAGTPPPAELADYVGVVDHVRRGELMSRARGVFVPSLYLEPFGGVHAEAMLCGTPVITTDWGVFPETVRQGVHGYRCRTPDEFLAAAESVDRLDYRQIREYAVSKFSTEVVAPQYEAYFERIGRLWGHGWNAA</sequence>
<feature type="region of interest" description="Disordered" evidence="1">
    <location>
        <begin position="52"/>
        <end position="78"/>
    </location>
</feature>
<protein>
    <submittedName>
        <fullName evidence="2">Glycosyltransferase</fullName>
    </submittedName>
</protein>
<evidence type="ECO:0000313" key="2">
    <source>
        <dbReference type="EMBL" id="QIS02292.1"/>
    </source>
</evidence>
<keyword evidence="2" id="KW-0808">Transferase</keyword>
<name>A0A6G9XMW7_NOCBR</name>
<dbReference type="SUPFAM" id="SSF53756">
    <property type="entry name" value="UDP-Glycosyltransferase/glycogen phosphorylase"/>
    <property type="match status" value="1"/>
</dbReference>
<proteinExistence type="predicted"/>
<evidence type="ECO:0000256" key="1">
    <source>
        <dbReference type="SAM" id="MobiDB-lite"/>
    </source>
</evidence>
<reference evidence="2 3" key="1">
    <citation type="journal article" date="2019" name="ACS Chem. Biol.">
        <title>Identification and Mobilization of a Cryptic Antibiotic Biosynthesis Gene Locus from a Human-Pathogenic Nocardia Isolate.</title>
        <authorList>
            <person name="Herisse M."/>
            <person name="Ishida K."/>
            <person name="Porter J.L."/>
            <person name="Howden B."/>
            <person name="Hertweck C."/>
            <person name="Stinear T.P."/>
            <person name="Pidot S.J."/>
        </authorList>
    </citation>
    <scope>NUCLEOTIDE SEQUENCE [LARGE SCALE GENOMIC DNA]</scope>
    <source>
        <strain evidence="2 3">AUSMDU00024985</strain>
    </source>
</reference>
<dbReference type="Gene3D" id="3.40.50.2000">
    <property type="entry name" value="Glycogen Phosphorylase B"/>
    <property type="match status" value="2"/>
</dbReference>
<dbReference type="PANTHER" id="PTHR12526">
    <property type="entry name" value="GLYCOSYLTRANSFERASE"/>
    <property type="match status" value="1"/>
</dbReference>
<dbReference type="Pfam" id="PF13692">
    <property type="entry name" value="Glyco_trans_1_4"/>
    <property type="match status" value="1"/>
</dbReference>
<dbReference type="AlphaFoldDB" id="A0A6G9XMW7"/>
<dbReference type="GO" id="GO:0016740">
    <property type="term" value="F:transferase activity"/>
    <property type="evidence" value="ECO:0007669"/>
    <property type="project" value="UniProtKB-KW"/>
</dbReference>